<reference evidence="1 2" key="1">
    <citation type="submission" date="2016-10" db="EMBL/GenBank/DDBJ databases">
        <authorList>
            <person name="de Groot N.N."/>
        </authorList>
    </citation>
    <scope>NUCLEOTIDE SEQUENCE [LARGE SCALE GENOMIC DNA]</scope>
    <source>
        <strain evidence="1 2">DSM 40306</strain>
    </source>
</reference>
<protein>
    <submittedName>
        <fullName evidence="1">Uncharacterized protein</fullName>
    </submittedName>
</protein>
<dbReference type="EMBL" id="FNTD01000004">
    <property type="protein sequence ID" value="SEB79349.1"/>
    <property type="molecule type" value="Genomic_DNA"/>
</dbReference>
<gene>
    <name evidence="1" type="ORF">SAMN04490357_0405</name>
</gene>
<name>A0A1H4M8J8_9ACTN</name>
<dbReference type="Proteomes" id="UP000182375">
    <property type="component" value="Unassembled WGS sequence"/>
</dbReference>
<dbReference type="AlphaFoldDB" id="A0A1H4M8J8"/>
<organism evidence="1 2">
    <name type="scientific">Streptomyces misionensis</name>
    <dbReference type="NCBI Taxonomy" id="67331"/>
    <lineage>
        <taxon>Bacteria</taxon>
        <taxon>Bacillati</taxon>
        <taxon>Actinomycetota</taxon>
        <taxon>Actinomycetes</taxon>
        <taxon>Kitasatosporales</taxon>
        <taxon>Streptomycetaceae</taxon>
        <taxon>Streptomyces</taxon>
    </lineage>
</organism>
<evidence type="ECO:0000313" key="1">
    <source>
        <dbReference type="EMBL" id="SEB79349.1"/>
    </source>
</evidence>
<proteinExistence type="predicted"/>
<sequence length="36" mass="4005">MAGPRAGRSTYMTRMQLTDKEGEFVGPYLPIGRYGP</sequence>
<accession>A0A1H4M8J8</accession>
<evidence type="ECO:0000313" key="2">
    <source>
        <dbReference type="Proteomes" id="UP000182375"/>
    </source>
</evidence>
<dbReference type="STRING" id="67331.SAMN04490357_0405"/>